<dbReference type="PANTHER" id="PTHR42753">
    <property type="entry name" value="MITOCHONDRIAL RIBOSOME PROTEIN L39/PROLYL-TRNA LIGASE FAMILY MEMBER"/>
    <property type="match status" value="1"/>
</dbReference>
<dbReference type="PROSITE" id="PS50862">
    <property type="entry name" value="AA_TRNA_LIGASE_II"/>
    <property type="match status" value="1"/>
</dbReference>
<evidence type="ECO:0000256" key="3">
    <source>
        <dbReference type="ARBA" id="ARBA00022598"/>
    </source>
</evidence>
<dbReference type="InterPro" id="IPR002316">
    <property type="entry name" value="Pro-tRNA-ligase_IIa"/>
</dbReference>
<dbReference type="GO" id="GO:0005739">
    <property type="term" value="C:mitochondrion"/>
    <property type="evidence" value="ECO:0007669"/>
    <property type="project" value="TreeGrafter"/>
</dbReference>
<organism evidence="11 12">
    <name type="scientific">Tieghemiomyces parasiticus</name>
    <dbReference type="NCBI Taxonomy" id="78921"/>
    <lineage>
        <taxon>Eukaryota</taxon>
        <taxon>Fungi</taxon>
        <taxon>Fungi incertae sedis</taxon>
        <taxon>Zoopagomycota</taxon>
        <taxon>Kickxellomycotina</taxon>
        <taxon>Dimargaritomycetes</taxon>
        <taxon>Dimargaritales</taxon>
        <taxon>Dimargaritaceae</taxon>
        <taxon>Tieghemiomyces</taxon>
    </lineage>
</organism>
<dbReference type="PANTHER" id="PTHR42753:SF2">
    <property type="entry name" value="PROLINE--TRNA LIGASE"/>
    <property type="match status" value="1"/>
</dbReference>
<evidence type="ECO:0000256" key="7">
    <source>
        <dbReference type="ARBA" id="ARBA00023146"/>
    </source>
</evidence>
<dbReference type="InterPro" id="IPR002314">
    <property type="entry name" value="aa-tRNA-synt_IIb"/>
</dbReference>
<dbReference type="Gene3D" id="3.30.930.10">
    <property type="entry name" value="Bira Bifunctional Protein, Domain 2"/>
    <property type="match status" value="2"/>
</dbReference>
<dbReference type="GO" id="GO:0005524">
    <property type="term" value="F:ATP binding"/>
    <property type="evidence" value="ECO:0007669"/>
    <property type="project" value="UniProtKB-KW"/>
</dbReference>
<keyword evidence="12" id="KW-1185">Reference proteome</keyword>
<sequence>MLRLVDRVRPLRTPTVRGTRPLAARTLHTYRQHLSRLFAPTLKPESGPSLDTTSAGHRLLVRAGLIRVSSTGIYSLLPLGQRVLARLEALVDRTMAHHGGAHKLALPNLLAADLWKQTGRWETTGRELFRLTDRKATPYCLGPTHEEEITHLVAGDVSSYRQLPLRLYQVGRKFRDELRPRAGLLRAREFVMKDLYSFDADQSGALRTYDEVRELYRYFFRQIGLDFVEARADSGNIGGTLSHEFHYPSATGEDHVLTCPRCRYASNAECATGVVQPDAKSDLTTSPLAVTPEEVWPLLLTFADALHHGHVDHVLLTTLTKLPFTVNVALVRGHDSGPTGADPHAATTRALVTVVHQDRSLNSHKLTPHLTDSEHDVTTYTLDQLAEALGSGPTSCSSQSDLTPANSLRTNLAHPLPCQLLIDGQLLPAGTQDTKLTDERLQGKAAGVVSVHGADLVQIQAGDLCPSCHAESPTPIASPIEAVATIEVGHTFYLGTKYSQPLGALIRNASAGTTTEGSPIEMGCYGIGLSRIVAAVADRNHDVRGIFWPPAIAPYRLCILPIVPRAKQIPASVSDPEGAVWRFVERLYDHLQTRSLIAPTTAATNILGLEVDESAPGPAATEVPAEPFYWRDQVIIDDRTTLTPGQRFKDTELIGFPWVVVVGKQFLLHGEVELHIRHTNERRMVPAADLLSTLDSLERTHNLA</sequence>
<dbReference type="Gene3D" id="3.40.50.800">
    <property type="entry name" value="Anticodon-binding domain"/>
    <property type="match status" value="1"/>
</dbReference>
<dbReference type="InterPro" id="IPR004154">
    <property type="entry name" value="Anticodon-bd"/>
</dbReference>
<dbReference type="InterPro" id="IPR050062">
    <property type="entry name" value="Pro-tRNA_synthetase"/>
</dbReference>
<keyword evidence="6" id="KW-0648">Protein biosynthesis</keyword>
<evidence type="ECO:0000256" key="9">
    <source>
        <dbReference type="ARBA" id="ARBA00047671"/>
    </source>
</evidence>
<evidence type="ECO:0000256" key="8">
    <source>
        <dbReference type="ARBA" id="ARBA00029731"/>
    </source>
</evidence>
<evidence type="ECO:0000313" key="11">
    <source>
        <dbReference type="EMBL" id="KAJ1929008.1"/>
    </source>
</evidence>
<keyword evidence="7" id="KW-0030">Aminoacyl-tRNA synthetase</keyword>
<dbReference type="InterPro" id="IPR006195">
    <property type="entry name" value="aa-tRNA-synth_II"/>
</dbReference>
<dbReference type="SUPFAM" id="SSF55681">
    <property type="entry name" value="Class II aaRS and biotin synthetases"/>
    <property type="match status" value="1"/>
</dbReference>
<reference evidence="11" key="1">
    <citation type="submission" date="2022-07" db="EMBL/GenBank/DDBJ databases">
        <title>Phylogenomic reconstructions and comparative analyses of Kickxellomycotina fungi.</title>
        <authorList>
            <person name="Reynolds N.K."/>
            <person name="Stajich J.E."/>
            <person name="Barry K."/>
            <person name="Grigoriev I.V."/>
            <person name="Crous P."/>
            <person name="Smith M.E."/>
        </authorList>
    </citation>
    <scope>NUCLEOTIDE SEQUENCE</scope>
    <source>
        <strain evidence="11">RSA 861</strain>
    </source>
</reference>
<dbReference type="PRINTS" id="PR01046">
    <property type="entry name" value="TRNASYNTHPRO"/>
</dbReference>
<name>A0A9W8E1T6_9FUNG</name>
<evidence type="ECO:0000256" key="4">
    <source>
        <dbReference type="ARBA" id="ARBA00022741"/>
    </source>
</evidence>
<dbReference type="Pfam" id="PF03129">
    <property type="entry name" value="HGTP_anticodon"/>
    <property type="match status" value="1"/>
</dbReference>
<evidence type="ECO:0000256" key="2">
    <source>
        <dbReference type="ARBA" id="ARBA00012831"/>
    </source>
</evidence>
<feature type="domain" description="Aminoacyl-transfer RNA synthetases class-II family profile" evidence="10">
    <location>
        <begin position="72"/>
        <end position="549"/>
    </location>
</feature>
<proteinExistence type="inferred from homology"/>
<dbReference type="AlphaFoldDB" id="A0A9W8E1T6"/>
<keyword evidence="4" id="KW-0547">Nucleotide-binding</keyword>
<dbReference type="InterPro" id="IPR036621">
    <property type="entry name" value="Anticodon-bd_dom_sf"/>
</dbReference>
<evidence type="ECO:0000313" key="12">
    <source>
        <dbReference type="Proteomes" id="UP001150569"/>
    </source>
</evidence>
<dbReference type="InterPro" id="IPR045864">
    <property type="entry name" value="aa-tRNA-synth_II/BPL/LPL"/>
</dbReference>
<evidence type="ECO:0000259" key="10">
    <source>
        <dbReference type="PROSITE" id="PS50862"/>
    </source>
</evidence>
<dbReference type="GO" id="GO:0006433">
    <property type="term" value="P:prolyl-tRNA aminoacylation"/>
    <property type="evidence" value="ECO:0007669"/>
    <property type="project" value="InterPro"/>
</dbReference>
<gene>
    <name evidence="11" type="ORF">IWQ60_001551</name>
</gene>
<accession>A0A9W8E1T6</accession>
<evidence type="ECO:0000256" key="5">
    <source>
        <dbReference type="ARBA" id="ARBA00022840"/>
    </source>
</evidence>
<evidence type="ECO:0000256" key="6">
    <source>
        <dbReference type="ARBA" id="ARBA00022917"/>
    </source>
</evidence>
<dbReference type="EC" id="6.1.1.15" evidence="2"/>
<comment type="similarity">
    <text evidence="1">Belongs to the class-II aminoacyl-tRNA synthetase family.</text>
</comment>
<keyword evidence="5" id="KW-0067">ATP-binding</keyword>
<comment type="catalytic activity">
    <reaction evidence="9">
        <text>tRNA(Pro) + L-proline + ATP = L-prolyl-tRNA(Pro) + AMP + diphosphate</text>
        <dbReference type="Rhea" id="RHEA:14305"/>
        <dbReference type="Rhea" id="RHEA-COMP:9700"/>
        <dbReference type="Rhea" id="RHEA-COMP:9702"/>
        <dbReference type="ChEBI" id="CHEBI:30616"/>
        <dbReference type="ChEBI" id="CHEBI:33019"/>
        <dbReference type="ChEBI" id="CHEBI:60039"/>
        <dbReference type="ChEBI" id="CHEBI:78442"/>
        <dbReference type="ChEBI" id="CHEBI:78532"/>
        <dbReference type="ChEBI" id="CHEBI:456215"/>
        <dbReference type="EC" id="6.1.1.15"/>
    </reaction>
</comment>
<protein>
    <recommendedName>
        <fullName evidence="2">proline--tRNA ligase</fullName>
        <ecNumber evidence="2">6.1.1.15</ecNumber>
    </recommendedName>
    <alternativeName>
        <fullName evidence="8">Prolyl-tRNA synthetase</fullName>
    </alternativeName>
</protein>
<dbReference type="EMBL" id="JANBPT010000051">
    <property type="protein sequence ID" value="KAJ1929008.1"/>
    <property type="molecule type" value="Genomic_DNA"/>
</dbReference>
<keyword evidence="3" id="KW-0436">Ligase</keyword>
<comment type="caution">
    <text evidence="11">The sequence shown here is derived from an EMBL/GenBank/DDBJ whole genome shotgun (WGS) entry which is preliminary data.</text>
</comment>
<dbReference type="GO" id="GO:0004827">
    <property type="term" value="F:proline-tRNA ligase activity"/>
    <property type="evidence" value="ECO:0007669"/>
    <property type="project" value="UniProtKB-EC"/>
</dbReference>
<dbReference type="OrthoDB" id="10267474at2759"/>
<evidence type="ECO:0000256" key="1">
    <source>
        <dbReference type="ARBA" id="ARBA00008226"/>
    </source>
</evidence>
<dbReference type="SUPFAM" id="SSF52954">
    <property type="entry name" value="Class II aaRS ABD-related"/>
    <property type="match status" value="1"/>
</dbReference>
<dbReference type="Proteomes" id="UP001150569">
    <property type="component" value="Unassembled WGS sequence"/>
</dbReference>
<dbReference type="Pfam" id="PF00587">
    <property type="entry name" value="tRNA-synt_2b"/>
    <property type="match status" value="1"/>
</dbReference>